<dbReference type="GO" id="GO:0005829">
    <property type="term" value="C:cytosol"/>
    <property type="evidence" value="ECO:0007669"/>
    <property type="project" value="TreeGrafter"/>
</dbReference>
<dbReference type="Proteomes" id="UP000460221">
    <property type="component" value="Unassembled WGS sequence"/>
</dbReference>
<sequence>MTVLPLALGAMNFGTRIDEPTSFALLDRFVDAGGGWIDTADCYSFWNDPSGHGGQSEELLGRWLAARPGVREKVLLATKTGAEPVEPGSFPGRTTGLSPSAVRDSLHGSLRRLGVDAVDLFWAHKEDRDVPVEDSAVAFGELVRDGLTGRVGVSNHPAWRVERARRAAADAEVAPFSAIQLRKSYLSSRPDITVPGEDHRFGALSDEQLDHAAAHGMDIWAYTPLLRGWFDRTDRILAEPFRHPGTERRMDALTEVAVELGVTRGQVVLAWLIGGTPSIVPILGGSSVAQLDAALVGARLELPAELRARLDAAA</sequence>
<dbReference type="Pfam" id="PF00248">
    <property type="entry name" value="Aldo_ket_red"/>
    <property type="match status" value="1"/>
</dbReference>
<evidence type="ECO:0000313" key="3">
    <source>
        <dbReference type="Proteomes" id="UP000460221"/>
    </source>
</evidence>
<dbReference type="EMBL" id="WLYK01000001">
    <property type="protein sequence ID" value="MTD12650.1"/>
    <property type="molecule type" value="Genomic_DNA"/>
</dbReference>
<dbReference type="RefSeq" id="WP_154766679.1">
    <property type="nucleotide sequence ID" value="NZ_WLYK01000001.1"/>
</dbReference>
<dbReference type="InterPro" id="IPR050523">
    <property type="entry name" value="AKR_Detox_Biosynth"/>
</dbReference>
<feature type="domain" description="NADP-dependent oxidoreductase" evidence="1">
    <location>
        <begin position="5"/>
        <end position="313"/>
    </location>
</feature>
<dbReference type="InterPro" id="IPR023210">
    <property type="entry name" value="NADP_OxRdtase_dom"/>
</dbReference>
<organism evidence="2 3">
    <name type="scientific">Nakamurella alba</name>
    <dbReference type="NCBI Taxonomy" id="2665158"/>
    <lineage>
        <taxon>Bacteria</taxon>
        <taxon>Bacillati</taxon>
        <taxon>Actinomycetota</taxon>
        <taxon>Actinomycetes</taxon>
        <taxon>Nakamurellales</taxon>
        <taxon>Nakamurellaceae</taxon>
        <taxon>Nakamurella</taxon>
    </lineage>
</organism>
<dbReference type="SUPFAM" id="SSF51430">
    <property type="entry name" value="NAD(P)-linked oxidoreductase"/>
    <property type="match status" value="1"/>
</dbReference>
<reference evidence="2 3" key="1">
    <citation type="submission" date="2019-11" db="EMBL/GenBank/DDBJ databases">
        <authorList>
            <person name="Jiang L.-Q."/>
        </authorList>
    </citation>
    <scope>NUCLEOTIDE SEQUENCE [LARGE SCALE GENOMIC DNA]</scope>
    <source>
        <strain evidence="2 3">YIM 132087</strain>
    </source>
</reference>
<dbReference type="InterPro" id="IPR036812">
    <property type="entry name" value="NAD(P)_OxRdtase_dom_sf"/>
</dbReference>
<name>A0A7K1FEZ1_9ACTN</name>
<gene>
    <name evidence="2" type="ORF">GIS00_01655</name>
</gene>
<evidence type="ECO:0000259" key="1">
    <source>
        <dbReference type="Pfam" id="PF00248"/>
    </source>
</evidence>
<comment type="caution">
    <text evidence="2">The sequence shown here is derived from an EMBL/GenBank/DDBJ whole genome shotgun (WGS) entry which is preliminary data.</text>
</comment>
<keyword evidence="3" id="KW-1185">Reference proteome</keyword>
<evidence type="ECO:0000313" key="2">
    <source>
        <dbReference type="EMBL" id="MTD12650.1"/>
    </source>
</evidence>
<dbReference type="AlphaFoldDB" id="A0A7K1FEZ1"/>
<dbReference type="Gene3D" id="3.20.20.100">
    <property type="entry name" value="NADP-dependent oxidoreductase domain"/>
    <property type="match status" value="1"/>
</dbReference>
<dbReference type="PANTHER" id="PTHR43364:SF6">
    <property type="entry name" value="OXIDOREDUCTASE-RELATED"/>
    <property type="match status" value="1"/>
</dbReference>
<accession>A0A7K1FEZ1</accession>
<dbReference type="PANTHER" id="PTHR43364">
    <property type="entry name" value="NADH-SPECIFIC METHYLGLYOXAL REDUCTASE-RELATED"/>
    <property type="match status" value="1"/>
</dbReference>
<protein>
    <submittedName>
        <fullName evidence="2">Aldo/keto reductase</fullName>
    </submittedName>
</protein>
<proteinExistence type="predicted"/>